<proteinExistence type="predicted"/>
<keyword evidence="3" id="KW-1185">Reference proteome</keyword>
<dbReference type="Proteomes" id="UP000256970">
    <property type="component" value="Unassembled WGS sequence"/>
</dbReference>
<feature type="signal peptide" evidence="1">
    <location>
        <begin position="1"/>
        <end position="32"/>
    </location>
</feature>
<reference evidence="2 3" key="1">
    <citation type="submission" date="2016-10" db="EMBL/GenBank/DDBJ databases">
        <authorList>
            <person name="Cai Z."/>
        </authorList>
    </citation>
    <scope>NUCLEOTIDE SEQUENCE [LARGE SCALE GENOMIC DNA]</scope>
</reference>
<feature type="chain" id="PRO_5016929549" description="Fucosyltransferase" evidence="1">
    <location>
        <begin position="33"/>
        <end position="557"/>
    </location>
</feature>
<dbReference type="EMBL" id="FNXT01000132">
    <property type="protein sequence ID" value="SZX61239.1"/>
    <property type="molecule type" value="Genomic_DNA"/>
</dbReference>
<keyword evidence="1" id="KW-0732">Signal</keyword>
<evidence type="ECO:0000313" key="3">
    <source>
        <dbReference type="Proteomes" id="UP000256970"/>
    </source>
</evidence>
<accession>A0A383V909</accession>
<organism evidence="2 3">
    <name type="scientific">Tetradesmus obliquus</name>
    <name type="common">Green alga</name>
    <name type="synonym">Acutodesmus obliquus</name>
    <dbReference type="NCBI Taxonomy" id="3088"/>
    <lineage>
        <taxon>Eukaryota</taxon>
        <taxon>Viridiplantae</taxon>
        <taxon>Chlorophyta</taxon>
        <taxon>core chlorophytes</taxon>
        <taxon>Chlorophyceae</taxon>
        <taxon>CS clade</taxon>
        <taxon>Sphaeropleales</taxon>
        <taxon>Scenedesmaceae</taxon>
        <taxon>Tetradesmus</taxon>
    </lineage>
</organism>
<evidence type="ECO:0000256" key="1">
    <source>
        <dbReference type="SAM" id="SignalP"/>
    </source>
</evidence>
<dbReference type="AlphaFoldDB" id="A0A383V909"/>
<gene>
    <name evidence="2" type="ORF">BQ4739_LOCUS1752</name>
</gene>
<evidence type="ECO:0000313" key="2">
    <source>
        <dbReference type="EMBL" id="SZX61239.1"/>
    </source>
</evidence>
<dbReference type="STRING" id="3088.A0A383V909"/>
<protein>
    <recommendedName>
        <fullName evidence="4">Fucosyltransferase</fullName>
    </recommendedName>
</protein>
<sequence>MYFKHHGTSSRCRFVLFSAAASLLLLTQAVHARRPKITGLAGAELLSSTNTRLLSSTPTSSVVLNSSVVQPGAAAAAAAAQQAAAAAAVQELASQLPNFRLRQSDLNEAFLPTQVYPIERGSCGNWMESYSALHRDVLTGRRPPRFSIFRQPHNGLTDRLVSSISVFLHALLTDRAFLFDWSGQHSLWDALRSSFIDWRYDRDSPPERGVPAEQQLLLDFMGANGQGDHRGPEHAVFYKWFTDTQLQDVGSNASVLIWSVNRGLVWKAATSNSHIKQRLRSMGFNPVNIFGCLFDFLYRPTPAAMARVAPLLPQLLDPSIFKIGLQIRTGDEHLAGGKPAKQFEDAFEWFHCARVAEHTWKPPGQQSVWFLLTDSPGIRRGAARYLGKQVATLADALLGHTLHAPAGAKGKAAAILGLAAAETWLFSLMDVHVISQLSGFGRVGAMMAGGWGHIIQLPAGMWSLAGYEANLTYLARPGGSGAAEADNATQRAMMDAGQCNSPSQAAGPAFCWPEEPPGPPPAMDGSSPMSLKMRHLCSKATPMQEVVMAHTGARRRG</sequence>
<name>A0A383V909_TETOB</name>
<evidence type="ECO:0008006" key="4">
    <source>
        <dbReference type="Google" id="ProtNLM"/>
    </source>
</evidence>